<comment type="caution">
    <text evidence="1">The sequence shown here is derived from an EMBL/GenBank/DDBJ whole genome shotgun (WGS) entry which is preliminary data.</text>
</comment>
<dbReference type="AlphaFoldDB" id="A0A225WM58"/>
<sequence>MTTYHTASGYATTNNLVEQYRRTVKLVNNRASVTSIEMFNLLDQSRIEYIAENRSFNPITKVSMRLKTYYISIRARGELVAQVLLPVGDITHKLVQVMHKRFPHN</sequence>
<dbReference type="OrthoDB" id="129414at2759"/>
<evidence type="ECO:0000313" key="2">
    <source>
        <dbReference type="Proteomes" id="UP000198211"/>
    </source>
</evidence>
<name>A0A225WM58_9STRA</name>
<evidence type="ECO:0000313" key="1">
    <source>
        <dbReference type="EMBL" id="OWZ18348.1"/>
    </source>
</evidence>
<dbReference type="STRING" id="4795.A0A225WM58"/>
<reference evidence="2" key="1">
    <citation type="submission" date="2017-03" db="EMBL/GenBank/DDBJ databases">
        <title>Phytopthora megakarya and P. palmivora, two closely related causual agents of cacao black pod achieved similar genome size and gene model numbers by different mechanisms.</title>
        <authorList>
            <person name="Ali S."/>
            <person name="Shao J."/>
            <person name="Larry D.J."/>
            <person name="Kronmiller B."/>
            <person name="Shen D."/>
            <person name="Strem M.D."/>
            <person name="Melnick R.L."/>
            <person name="Guiltinan M.J."/>
            <person name="Tyler B.M."/>
            <person name="Meinhardt L.W."/>
            <person name="Bailey B.A."/>
        </authorList>
    </citation>
    <scope>NUCLEOTIDE SEQUENCE [LARGE SCALE GENOMIC DNA]</scope>
    <source>
        <strain evidence="2">zdho120</strain>
    </source>
</reference>
<keyword evidence="2" id="KW-1185">Reference proteome</keyword>
<protein>
    <submittedName>
        <fullName evidence="1">Uncharacterized protein</fullName>
    </submittedName>
</protein>
<dbReference type="EMBL" id="NBNE01000602">
    <property type="protein sequence ID" value="OWZ18348.1"/>
    <property type="molecule type" value="Genomic_DNA"/>
</dbReference>
<dbReference type="Proteomes" id="UP000198211">
    <property type="component" value="Unassembled WGS sequence"/>
</dbReference>
<gene>
    <name evidence="1" type="ORF">PHMEG_0007583</name>
</gene>
<organism evidence="1 2">
    <name type="scientific">Phytophthora megakarya</name>
    <dbReference type="NCBI Taxonomy" id="4795"/>
    <lineage>
        <taxon>Eukaryota</taxon>
        <taxon>Sar</taxon>
        <taxon>Stramenopiles</taxon>
        <taxon>Oomycota</taxon>
        <taxon>Peronosporomycetes</taxon>
        <taxon>Peronosporales</taxon>
        <taxon>Peronosporaceae</taxon>
        <taxon>Phytophthora</taxon>
    </lineage>
</organism>
<accession>A0A225WM58</accession>
<proteinExistence type="predicted"/>